<dbReference type="GO" id="GO:0031267">
    <property type="term" value="F:small GTPase binding"/>
    <property type="evidence" value="ECO:0007669"/>
    <property type="project" value="InterPro"/>
</dbReference>
<comment type="subunit">
    <text evidence="3">Interacts with UBC9, RAN, RBM8A, eIF-1A and PAX6.</text>
</comment>
<dbReference type="AlphaFoldDB" id="A0AAN7SP62"/>
<dbReference type="GO" id="GO:0005634">
    <property type="term" value="C:nucleus"/>
    <property type="evidence" value="ECO:0007669"/>
    <property type="project" value="UniProtKB-SubCell"/>
</dbReference>
<dbReference type="SMART" id="SM00913">
    <property type="entry name" value="IBN_N"/>
    <property type="match status" value="1"/>
</dbReference>
<organism evidence="10 11">
    <name type="scientific">Aquatica leii</name>
    <dbReference type="NCBI Taxonomy" id="1421715"/>
    <lineage>
        <taxon>Eukaryota</taxon>
        <taxon>Metazoa</taxon>
        <taxon>Ecdysozoa</taxon>
        <taxon>Arthropoda</taxon>
        <taxon>Hexapoda</taxon>
        <taxon>Insecta</taxon>
        <taxon>Pterygota</taxon>
        <taxon>Neoptera</taxon>
        <taxon>Endopterygota</taxon>
        <taxon>Coleoptera</taxon>
        <taxon>Polyphaga</taxon>
        <taxon>Elateriformia</taxon>
        <taxon>Elateroidea</taxon>
        <taxon>Lampyridae</taxon>
        <taxon>Luciolinae</taxon>
        <taxon>Aquatica</taxon>
    </lineage>
</organism>
<protein>
    <recommendedName>
        <fullName evidence="4">Importin-13</fullName>
    </recommendedName>
</protein>
<comment type="caution">
    <text evidence="10">The sequence shown here is derived from an EMBL/GenBank/DDBJ whole genome shotgun (WGS) entry which is preliminary data.</text>
</comment>
<dbReference type="PROSITE" id="PS50166">
    <property type="entry name" value="IMPORTIN_B_NT"/>
    <property type="match status" value="1"/>
</dbReference>
<dbReference type="Pfam" id="PF18773">
    <property type="entry name" value="Importin_rep"/>
    <property type="match status" value="1"/>
</dbReference>
<keyword evidence="7" id="KW-0653">Protein transport</keyword>
<dbReference type="InterPro" id="IPR013598">
    <property type="entry name" value="Exportin-1/Importin-b-like"/>
</dbReference>
<dbReference type="PANTHER" id="PTHR12363">
    <property type="entry name" value="TRANSPORTIN 3 AND IMPORTIN 13"/>
    <property type="match status" value="1"/>
</dbReference>
<keyword evidence="5" id="KW-0813">Transport</keyword>
<evidence type="ECO:0000313" key="10">
    <source>
        <dbReference type="EMBL" id="KAK4875235.1"/>
    </source>
</evidence>
<gene>
    <name evidence="10" type="ORF">RN001_011657</name>
</gene>
<dbReference type="EMBL" id="JARPUR010000005">
    <property type="protein sequence ID" value="KAK4875235.1"/>
    <property type="molecule type" value="Genomic_DNA"/>
</dbReference>
<evidence type="ECO:0000256" key="3">
    <source>
        <dbReference type="ARBA" id="ARBA00011422"/>
    </source>
</evidence>
<dbReference type="PANTHER" id="PTHR12363:SF33">
    <property type="entry name" value="IMPORTIN-13"/>
    <property type="match status" value="1"/>
</dbReference>
<evidence type="ECO:0000256" key="1">
    <source>
        <dbReference type="ARBA" id="ARBA00004123"/>
    </source>
</evidence>
<dbReference type="GO" id="GO:0005737">
    <property type="term" value="C:cytoplasm"/>
    <property type="evidence" value="ECO:0007669"/>
    <property type="project" value="TreeGrafter"/>
</dbReference>
<evidence type="ECO:0000259" key="9">
    <source>
        <dbReference type="PROSITE" id="PS50166"/>
    </source>
</evidence>
<accession>A0AAN7SP62</accession>
<keyword evidence="11" id="KW-1185">Reference proteome</keyword>
<evidence type="ECO:0000256" key="6">
    <source>
        <dbReference type="ARBA" id="ARBA00022737"/>
    </source>
</evidence>
<reference evidence="11" key="1">
    <citation type="submission" date="2023-01" db="EMBL/GenBank/DDBJ databases">
        <title>Key to firefly adult light organ development and bioluminescence: homeobox transcription factors regulate luciferase expression and transportation to peroxisome.</title>
        <authorList>
            <person name="Fu X."/>
        </authorList>
    </citation>
    <scope>NUCLEOTIDE SEQUENCE [LARGE SCALE GENOMIC DNA]</scope>
</reference>
<dbReference type="Pfam" id="PF08389">
    <property type="entry name" value="Xpo1"/>
    <property type="match status" value="1"/>
</dbReference>
<proteinExistence type="inferred from homology"/>
<keyword evidence="8" id="KW-0539">Nucleus</keyword>
<dbReference type="InterPro" id="IPR040520">
    <property type="entry name" value="Importin_rep_3"/>
</dbReference>
<evidence type="ECO:0000256" key="7">
    <source>
        <dbReference type="ARBA" id="ARBA00022927"/>
    </source>
</evidence>
<comment type="subcellular location">
    <subcellularLocation>
        <location evidence="1">Nucleus</location>
    </subcellularLocation>
</comment>
<dbReference type="InterPro" id="IPR001494">
    <property type="entry name" value="Importin-beta_N"/>
</dbReference>
<dbReference type="InterPro" id="IPR058537">
    <property type="entry name" value="TPR_TNPO3_IPO13_4th"/>
</dbReference>
<comment type="similarity">
    <text evidence="2">Belongs to the importin beta family.</text>
</comment>
<evidence type="ECO:0000256" key="4">
    <source>
        <dbReference type="ARBA" id="ARBA00016020"/>
    </source>
</evidence>
<dbReference type="SUPFAM" id="SSF48371">
    <property type="entry name" value="ARM repeat"/>
    <property type="match status" value="1"/>
</dbReference>
<sequence>MEYSVENLEKAVTLFYKTEAGQQAEAHQWLTEAQNSPQAWSFVWELLDPRRSSEIQFFAATTLHTKLLKCWNEIPVDHYEFLKKRILESIVNYAMGPKLVLNRLCITLSAYIIHTVPVHWPNAFEELVSSFQPRHLPSVEPERVIWILLEILSVIPEEFQSTTLAVSQKNRVRTVLHEVTKDILKVVEMCLLPVTGGGYSMANLTTYLNSTRCASAWIQLGGIAIDECSRIMNLLVDLACYVYWNRLEADCMSSEELELTEVAIEALSSIMLQPQTPKYTKYVLTHTSNILEKFGKILEQESQTGDPNKDIVANVYGLIITIADTDSKLFINFLKSNDSHEQKVSRDVLSCILSCSNLAGMYPIDESSSSLPFGFWYTLQDDILSLDTAECAELLLIVKPYYRQLVCVLLRKSMHPYTWEESPNSTWSLDDKEMFRCYRQDVADTFMYCYNILNLEMLDILQTKLTEALAECNRNPIQHWNAVESCLHAFSAVSECIEWENLYLPKLMLTIKNIPYRDLHIKVLATALDTIGAYSEWLSDHPETLDNVIPLIISGLSNSEVAPNTTLALKDVSRNCQKYLQPYADHLLMACENALKSGQLRLAERTRIMHSLGVILSILPINKIMDYLNIIVGTSVSEIEALVNSQTSAGITASLITRLKMLSALFSTLHVKPSTTSSESSTSKQPILVVAQNTLPLYVQIAKTYYTNIEMIEVLCELLKHVITTLMDDCKVIIPNVLQLLITTYLEVPQASILLLSKTILVMFGKDEEFTYMLKQFLYELMNRSLQMCAELNNKNQLSDKCDVLESFFSMLTHVSKRNSKLLYNSGVDCESLFQCGIICLALPEIQTLKACTAFLVNFISLSRENDQAHVVQKCGENLVHRILLNLGGSTPRSTADILSDILLVLNKKYCDSLYTWLNMQLRQEGFPSHLVNVQQKENFIKLVLREKVNKRKLAESVTEFTLICRGIIKPDVS</sequence>
<dbReference type="InterPro" id="IPR016024">
    <property type="entry name" value="ARM-type_fold"/>
</dbReference>
<dbReference type="Pfam" id="PF03810">
    <property type="entry name" value="IBN_N"/>
    <property type="match status" value="1"/>
</dbReference>
<dbReference type="Pfam" id="PF18806">
    <property type="entry name" value="Importin_rep_3"/>
    <property type="match status" value="1"/>
</dbReference>
<dbReference type="Pfam" id="PF24140">
    <property type="entry name" value="TPR_TNPO3_IPO13_3rd"/>
    <property type="match status" value="1"/>
</dbReference>
<dbReference type="InterPro" id="IPR040709">
    <property type="entry name" value="Importin_rep_1"/>
</dbReference>
<evidence type="ECO:0000256" key="8">
    <source>
        <dbReference type="ARBA" id="ARBA00023242"/>
    </source>
</evidence>
<evidence type="ECO:0000313" key="11">
    <source>
        <dbReference type="Proteomes" id="UP001353858"/>
    </source>
</evidence>
<name>A0AAN7SP62_9COLE</name>
<dbReference type="InterPro" id="IPR011989">
    <property type="entry name" value="ARM-like"/>
</dbReference>
<keyword evidence="6" id="KW-0677">Repeat</keyword>
<dbReference type="InterPro" id="IPR057942">
    <property type="entry name" value="TPR_TNPO3_IPO13_3rd"/>
</dbReference>
<evidence type="ECO:0000256" key="2">
    <source>
        <dbReference type="ARBA" id="ARBA00007991"/>
    </source>
</evidence>
<dbReference type="InterPro" id="IPR051345">
    <property type="entry name" value="Importin_beta-like_NTR"/>
</dbReference>
<dbReference type="Proteomes" id="UP001353858">
    <property type="component" value="Unassembled WGS sequence"/>
</dbReference>
<dbReference type="Gene3D" id="1.25.10.10">
    <property type="entry name" value="Leucine-rich Repeat Variant"/>
    <property type="match status" value="1"/>
</dbReference>
<feature type="domain" description="Importin N-terminal" evidence="9">
    <location>
        <begin position="26"/>
        <end position="92"/>
    </location>
</feature>
<dbReference type="Pfam" id="PF24139">
    <property type="entry name" value="TPR_TNPO3_IPO13_4th"/>
    <property type="match status" value="1"/>
</dbReference>
<evidence type="ECO:0000256" key="5">
    <source>
        <dbReference type="ARBA" id="ARBA00022448"/>
    </source>
</evidence>
<dbReference type="GO" id="GO:0006606">
    <property type="term" value="P:protein import into nucleus"/>
    <property type="evidence" value="ECO:0007669"/>
    <property type="project" value="TreeGrafter"/>
</dbReference>